<sequence>MHPVPWLNGQDGMLPYVSGTTDAIAHITGPSGTNETVPRFNVIGTDLGIMWDNGNGQTMLAFGDTTGANDDPICNGLVGQWRSNVLLRSDDDDLSDGMSIDGAAMASPGQAKEILPSLKVPGVEHTVIPTAGIAVPHAGSAGGFRQYINFMSVKSWGAPGEWTTNYSAVAYSDDNGENWVSPTFGSVQDMAGNVVAPGTGAKAFRTATAALSSVRLNAGGNADFQMGAFVREHGADVSDPDSYVYFFGTPSGRSGSARLSRVQQKDIENAAAYTYWDGSGWAATPEQAAVVIDGKVSELSVAYNTYLGKYIAMYTHPIKGLVVRTADSLTGPWSDTTTLISPVQVPAFYGAFMHPESSDSGDSTLYFTGTTWSDYNVMILRTDLSRLRD</sequence>
<reference evidence="2 3" key="1">
    <citation type="submission" date="2019-07" db="EMBL/GenBank/DDBJ databases">
        <title>Tomitella cavernea sp. nov., an actinomycete isolated from soil.</title>
        <authorList>
            <person name="Cheng J."/>
        </authorList>
    </citation>
    <scope>NUCLEOTIDE SEQUENCE [LARGE SCALE GENOMIC DNA]</scope>
    <source>
        <strain evidence="2 3">HY188</strain>
    </source>
</reference>
<evidence type="ECO:0000313" key="3">
    <source>
        <dbReference type="Proteomes" id="UP000317344"/>
    </source>
</evidence>
<dbReference type="InterPro" id="IPR025442">
    <property type="entry name" value="DUF4185"/>
</dbReference>
<accession>A0A516X7B2</accession>
<dbReference type="KEGG" id="toy:FO059_02395"/>
<name>A0A516X7B2_9ACTN</name>
<evidence type="ECO:0000259" key="1">
    <source>
        <dbReference type="Pfam" id="PF13810"/>
    </source>
</evidence>
<gene>
    <name evidence="2" type="ORF">FO059_02395</name>
</gene>
<dbReference type="Proteomes" id="UP000317344">
    <property type="component" value="Chromosome"/>
</dbReference>
<protein>
    <submittedName>
        <fullName evidence="2">DUF4185 domain-containing protein</fullName>
    </submittedName>
</protein>
<dbReference type="AlphaFoldDB" id="A0A516X7B2"/>
<feature type="domain" description="DUF4185" evidence="1">
    <location>
        <begin position="32"/>
        <end position="381"/>
    </location>
</feature>
<evidence type="ECO:0000313" key="2">
    <source>
        <dbReference type="EMBL" id="QDQ98955.1"/>
    </source>
</evidence>
<dbReference type="OrthoDB" id="284233at2"/>
<dbReference type="Pfam" id="PF13810">
    <property type="entry name" value="DUF4185"/>
    <property type="match status" value="1"/>
</dbReference>
<keyword evidence="3" id="KW-1185">Reference proteome</keyword>
<reference evidence="2 3" key="2">
    <citation type="submission" date="2019-07" db="EMBL/GenBank/DDBJ databases">
        <authorList>
            <person name="Huang Y."/>
        </authorList>
    </citation>
    <scope>NUCLEOTIDE SEQUENCE [LARGE SCALE GENOMIC DNA]</scope>
    <source>
        <strain evidence="2 3">HY188</strain>
    </source>
</reference>
<organism evidence="2 3">
    <name type="scientific">Tomitella fengzijianii</name>
    <dbReference type="NCBI Taxonomy" id="2597660"/>
    <lineage>
        <taxon>Bacteria</taxon>
        <taxon>Bacillati</taxon>
        <taxon>Actinomycetota</taxon>
        <taxon>Actinomycetes</taxon>
        <taxon>Mycobacteriales</taxon>
        <taxon>Tomitella</taxon>
    </lineage>
</organism>
<proteinExistence type="predicted"/>
<dbReference type="EMBL" id="CP041765">
    <property type="protein sequence ID" value="QDQ98955.1"/>
    <property type="molecule type" value="Genomic_DNA"/>
</dbReference>